<keyword evidence="2" id="KW-1185">Reference proteome</keyword>
<comment type="caution">
    <text evidence="1">The sequence shown here is derived from an EMBL/GenBank/DDBJ whole genome shotgun (WGS) entry which is preliminary data.</text>
</comment>
<reference evidence="2" key="1">
    <citation type="journal article" date="2019" name="Int. J. Syst. Evol. Microbiol.">
        <title>The Global Catalogue of Microorganisms (GCM) 10K type strain sequencing project: providing services to taxonomists for standard genome sequencing and annotation.</title>
        <authorList>
            <consortium name="The Broad Institute Genomics Platform"/>
            <consortium name="The Broad Institute Genome Sequencing Center for Infectious Disease"/>
            <person name="Wu L."/>
            <person name="Ma J."/>
        </authorList>
    </citation>
    <scope>NUCLEOTIDE SEQUENCE [LARGE SCALE GENOMIC DNA]</scope>
    <source>
        <strain evidence="2">CCTCC AB 2013263</strain>
    </source>
</reference>
<dbReference type="SUPFAM" id="SSF52540">
    <property type="entry name" value="P-loop containing nucleoside triphosphate hydrolases"/>
    <property type="match status" value="1"/>
</dbReference>
<name>A0ABV8ABE2_9DEIO</name>
<dbReference type="EMBL" id="JBHRZF010000158">
    <property type="protein sequence ID" value="MFC3861807.1"/>
    <property type="molecule type" value="Genomic_DNA"/>
</dbReference>
<evidence type="ECO:0000313" key="1">
    <source>
        <dbReference type="EMBL" id="MFC3861807.1"/>
    </source>
</evidence>
<dbReference type="Pfam" id="PF13671">
    <property type="entry name" value="AAA_33"/>
    <property type="match status" value="1"/>
</dbReference>
<dbReference type="Gene3D" id="3.40.50.300">
    <property type="entry name" value="P-loop containing nucleotide triphosphate hydrolases"/>
    <property type="match status" value="1"/>
</dbReference>
<proteinExistence type="predicted"/>
<dbReference type="InterPro" id="IPR027417">
    <property type="entry name" value="P-loop_NTPase"/>
</dbReference>
<dbReference type="RefSeq" id="WP_380079068.1">
    <property type="nucleotide sequence ID" value="NZ_JBHRZF010000158.1"/>
</dbReference>
<sequence length="196" mass="22343">MLLWINGPFGVGKTQTAFALARRLPGSFVCDPEQLGFGLQRMTPPALRGDFQDVPLWREGVRRVLDRNLTHFDGVLIAPMTVVNPAYFDEIVGELRRAGHDVRHVALLASRETVLRRLRSRADFGHRWSSQQVDRCLHGLQQLDPADHLHTDGLSYEKVVEAVAARAGLTLQPDTLPAWQRRLNRLRVRWRSIRVD</sequence>
<dbReference type="Proteomes" id="UP001595748">
    <property type="component" value="Unassembled WGS sequence"/>
</dbReference>
<organism evidence="1 2">
    <name type="scientific">Deinococcus antarcticus</name>
    <dbReference type="NCBI Taxonomy" id="1298767"/>
    <lineage>
        <taxon>Bacteria</taxon>
        <taxon>Thermotogati</taxon>
        <taxon>Deinococcota</taxon>
        <taxon>Deinococci</taxon>
        <taxon>Deinococcales</taxon>
        <taxon>Deinococcaceae</taxon>
        <taxon>Deinococcus</taxon>
    </lineage>
</organism>
<accession>A0ABV8ABE2</accession>
<protein>
    <submittedName>
        <fullName evidence="1">AAA family ATPase</fullName>
    </submittedName>
</protein>
<evidence type="ECO:0000313" key="2">
    <source>
        <dbReference type="Proteomes" id="UP001595748"/>
    </source>
</evidence>
<gene>
    <name evidence="1" type="ORF">ACFOPQ_13650</name>
</gene>